<sequence>MSSILTNSSAMVALQSLQSINDQLNTVQNQISTGKSVGSASDNAAVWAISTQMNSDVTGFTGITNSLSLGTSTLSVASQAASSVTDLLTQMKAKIVAAQDGNADRTSLNNDVSALKQQIGQVVGAAQFNGVNLVDGSQGASINILSALDRNASGAISAAFISVTNNDLSTGGYTAKAVFDVTNGTGVSASGDTAGFTLDGTAGGGSTTTGTIQIDNPTTALAAGDQVSVAIGGKNATYTVTAADAAATSTADMVAVGLKNAIDQLGIAGLTVNYDNSTNAGTLSFSNTGANDLTVNAQFKNAGSGGLAAMSSIDVSNAAGATAALSTIESLMNTAISATASFGSSSAQITSQATFVSKLTDTLKTGIGSLVDANMEAASAKLQALQVQQQLGTQALSIANKSPQNLLTLFR</sequence>
<dbReference type="EMBL" id="MLJW01001565">
    <property type="protein sequence ID" value="OIQ77654.1"/>
    <property type="molecule type" value="Genomic_DNA"/>
</dbReference>
<dbReference type="Gene3D" id="1.20.1330.10">
    <property type="entry name" value="f41 fragment of flagellin, N-terminal domain"/>
    <property type="match status" value="2"/>
</dbReference>
<keyword evidence="1" id="KW-0975">Bacterial flagellum</keyword>
<dbReference type="Pfam" id="PF00700">
    <property type="entry name" value="Flagellin_C"/>
    <property type="match status" value="1"/>
</dbReference>
<dbReference type="Pfam" id="PF00669">
    <property type="entry name" value="Flagellin_N"/>
    <property type="match status" value="1"/>
</dbReference>
<evidence type="ECO:0000256" key="1">
    <source>
        <dbReference type="ARBA" id="ARBA00023143"/>
    </source>
</evidence>
<dbReference type="PRINTS" id="PR00207">
    <property type="entry name" value="FLAGELLIN"/>
</dbReference>
<gene>
    <name evidence="4" type="primary">fliC_10</name>
    <name evidence="4" type="ORF">GALL_406510</name>
</gene>
<comment type="caution">
    <text evidence="4">The sequence shown here is derived from an EMBL/GenBank/DDBJ whole genome shotgun (WGS) entry which is preliminary data.</text>
</comment>
<evidence type="ECO:0000259" key="2">
    <source>
        <dbReference type="Pfam" id="PF00669"/>
    </source>
</evidence>
<dbReference type="AlphaFoldDB" id="A0A1J5Q1U3"/>
<proteinExistence type="predicted"/>
<dbReference type="GO" id="GO:0005198">
    <property type="term" value="F:structural molecule activity"/>
    <property type="evidence" value="ECO:0007669"/>
    <property type="project" value="InterPro"/>
</dbReference>
<dbReference type="PANTHER" id="PTHR42792:SF2">
    <property type="entry name" value="FLAGELLIN"/>
    <property type="match status" value="1"/>
</dbReference>
<dbReference type="InterPro" id="IPR046358">
    <property type="entry name" value="Flagellin_C"/>
</dbReference>
<feature type="domain" description="Flagellin N-terminal" evidence="2">
    <location>
        <begin position="4"/>
        <end position="138"/>
    </location>
</feature>
<dbReference type="InterPro" id="IPR001029">
    <property type="entry name" value="Flagellin_N"/>
</dbReference>
<reference evidence="4" key="1">
    <citation type="submission" date="2016-10" db="EMBL/GenBank/DDBJ databases">
        <title>Sequence of Gallionella enrichment culture.</title>
        <authorList>
            <person name="Poehlein A."/>
            <person name="Muehling M."/>
            <person name="Daniel R."/>
        </authorList>
    </citation>
    <scope>NUCLEOTIDE SEQUENCE</scope>
</reference>
<keyword evidence="4" id="KW-0282">Flagellum</keyword>
<name>A0A1J5Q1U3_9ZZZZ</name>
<keyword evidence="4" id="KW-0966">Cell projection</keyword>
<dbReference type="PANTHER" id="PTHR42792">
    <property type="entry name" value="FLAGELLIN"/>
    <property type="match status" value="1"/>
</dbReference>
<dbReference type="GO" id="GO:0009288">
    <property type="term" value="C:bacterial-type flagellum"/>
    <property type="evidence" value="ECO:0007669"/>
    <property type="project" value="InterPro"/>
</dbReference>
<accession>A0A1J5Q1U3</accession>
<evidence type="ECO:0000259" key="3">
    <source>
        <dbReference type="Pfam" id="PF00700"/>
    </source>
</evidence>
<evidence type="ECO:0000313" key="4">
    <source>
        <dbReference type="EMBL" id="OIQ77654.1"/>
    </source>
</evidence>
<feature type="domain" description="Flagellin C-terminal" evidence="3">
    <location>
        <begin position="326"/>
        <end position="410"/>
    </location>
</feature>
<dbReference type="SUPFAM" id="SSF64518">
    <property type="entry name" value="Phase 1 flagellin"/>
    <property type="match status" value="1"/>
</dbReference>
<protein>
    <submittedName>
        <fullName evidence="4">Flagellin</fullName>
    </submittedName>
</protein>
<keyword evidence="4" id="KW-0969">Cilium</keyword>
<organism evidence="4">
    <name type="scientific">mine drainage metagenome</name>
    <dbReference type="NCBI Taxonomy" id="410659"/>
    <lineage>
        <taxon>unclassified sequences</taxon>
        <taxon>metagenomes</taxon>
        <taxon>ecological metagenomes</taxon>
    </lineage>
</organism>
<dbReference type="InterPro" id="IPR001492">
    <property type="entry name" value="Flagellin"/>
</dbReference>